<dbReference type="GO" id="GO:0005654">
    <property type="term" value="C:nucleoplasm"/>
    <property type="evidence" value="ECO:0007669"/>
    <property type="project" value="TreeGrafter"/>
</dbReference>
<evidence type="ECO:0008006" key="7">
    <source>
        <dbReference type="Google" id="ProtNLM"/>
    </source>
</evidence>
<feature type="compositionally biased region" description="Basic and acidic residues" evidence="4">
    <location>
        <begin position="39"/>
        <end position="51"/>
    </location>
</feature>
<evidence type="ECO:0000256" key="3">
    <source>
        <dbReference type="ARBA" id="ARBA00023242"/>
    </source>
</evidence>
<keyword evidence="3" id="KW-0539">Nucleus</keyword>
<dbReference type="GO" id="GO:0042273">
    <property type="term" value="P:ribosomal large subunit biogenesis"/>
    <property type="evidence" value="ECO:0007669"/>
    <property type="project" value="TreeGrafter"/>
</dbReference>
<evidence type="ECO:0000313" key="5">
    <source>
        <dbReference type="EMBL" id="CCH61467.1"/>
    </source>
</evidence>
<dbReference type="KEGG" id="tbl:TBLA_0E04120"/>
<dbReference type="Pfam" id="PF03715">
    <property type="entry name" value="Noc2"/>
    <property type="match status" value="1"/>
</dbReference>
<dbReference type="STRING" id="1071380.I2H515"/>
<keyword evidence="6" id="KW-1185">Reference proteome</keyword>
<feature type="compositionally biased region" description="Basic residues" evidence="4">
    <location>
        <begin position="1"/>
        <end position="17"/>
    </location>
</feature>
<evidence type="ECO:0000256" key="1">
    <source>
        <dbReference type="ARBA" id="ARBA00004123"/>
    </source>
</evidence>
<name>I2H515_HENB6</name>
<feature type="region of interest" description="Disordered" evidence="4">
    <location>
        <begin position="81"/>
        <end position="101"/>
    </location>
</feature>
<dbReference type="RefSeq" id="XP_004180986.1">
    <property type="nucleotide sequence ID" value="XM_004180938.1"/>
</dbReference>
<dbReference type="GO" id="GO:0005730">
    <property type="term" value="C:nucleolus"/>
    <property type="evidence" value="ECO:0007669"/>
    <property type="project" value="TreeGrafter"/>
</dbReference>
<dbReference type="HOGENOM" id="CLU_011272_0_0_1"/>
<gene>
    <name evidence="5" type="primary">TBLA0E04120</name>
    <name evidence="5" type="ORF">TBLA_0E04120</name>
</gene>
<dbReference type="PANTHER" id="PTHR12687">
    <property type="entry name" value="NUCLEOLAR COMPLEX 2 AND RAD4-RELATED"/>
    <property type="match status" value="1"/>
</dbReference>
<dbReference type="PANTHER" id="PTHR12687:SF4">
    <property type="entry name" value="NUCLEOLAR COMPLEX PROTEIN 2 HOMOLOG"/>
    <property type="match status" value="1"/>
</dbReference>
<evidence type="ECO:0000313" key="6">
    <source>
        <dbReference type="Proteomes" id="UP000002866"/>
    </source>
</evidence>
<dbReference type="OMA" id="PGKTKNW"/>
<dbReference type="InParanoid" id="I2H515"/>
<dbReference type="AlphaFoldDB" id="I2H515"/>
<evidence type="ECO:0000256" key="4">
    <source>
        <dbReference type="SAM" id="MobiDB-lite"/>
    </source>
</evidence>
<dbReference type="GO" id="GO:0030691">
    <property type="term" value="C:Noc2p-Noc3p complex"/>
    <property type="evidence" value="ECO:0007669"/>
    <property type="project" value="TreeGrafter"/>
</dbReference>
<comment type="subcellular location">
    <subcellularLocation>
        <location evidence="1">Nucleus</location>
    </subcellularLocation>
</comment>
<dbReference type="eggNOG" id="KOG2256">
    <property type="taxonomic scope" value="Eukaryota"/>
</dbReference>
<sequence length="630" mass="73118">MARVSKATKKFQSKHLKRTLDHRKQLKLHNKKIKGRRGNKTEEEKRDIAGTKEDQILKKSVKEEVFKDLSVDKLFKSGFSIPKNTVPAPSRNRKDIANDDEVNQVASDLGSDDEELKSYLNNDANDNAGIEDELTTSNGKNKVEKDNSIEISTAHIKKWRNQLSNCSDSKIFESIFQTYSNISNPEYPKLIKFSIEELPKKIVFAVPYQNKRNSRLLKTNVESKNISSSIKPFLTYIISYAFENCENTIDELPKFLTNINILLPYIVTNKKVLKKLLNISIEKLIALVEDQLEEKEDDMEHSDYHLIEVLLEWLKHMINEFKSSILEIFLKLSYSYFINISRKTNSKSINTIEKLKLILHELFITDESIGYQLGFEYLRQLAIHIKSTMDSNNNLGKTTSSNSNSFLMIYNWQFVHALDFWSRVLIKAQTTLNKPKTSPLRQLFKPLIQVSIGVIKLVPTPQFFAIRFHILKILMDLASNTDVYIPLYPYLSEVLFSSLFQKSVSSKITDENNNKLKHFDFQYNIKCSPLYLNSKIYQDSVIEQVLIAFNRYIEIYSRNVVFPELMTPIIISLRGFIDRHDENNNLKNFCSQLNSLINKILTTSEMIQKERAKITFTPDNRLEAARFLNL</sequence>
<feature type="compositionally biased region" description="Basic residues" evidence="4">
    <location>
        <begin position="24"/>
        <end position="38"/>
    </location>
</feature>
<organism evidence="5 6">
    <name type="scientific">Henningerozyma blattae (strain ATCC 34711 / CBS 6284 / DSM 70876 / NBRC 10599 / NRRL Y-10934 / UCD 77-7)</name>
    <name type="common">Yeast</name>
    <name type="synonym">Tetrapisispora blattae</name>
    <dbReference type="NCBI Taxonomy" id="1071380"/>
    <lineage>
        <taxon>Eukaryota</taxon>
        <taxon>Fungi</taxon>
        <taxon>Dikarya</taxon>
        <taxon>Ascomycota</taxon>
        <taxon>Saccharomycotina</taxon>
        <taxon>Saccharomycetes</taxon>
        <taxon>Saccharomycetales</taxon>
        <taxon>Saccharomycetaceae</taxon>
        <taxon>Henningerozyma</taxon>
    </lineage>
</organism>
<proteinExistence type="inferred from homology"/>
<comment type="similarity">
    <text evidence="2">Belongs to the NOC2 family.</text>
</comment>
<protein>
    <recommendedName>
        <fullName evidence="7">Nucleolar complex protein 2</fullName>
    </recommendedName>
</protein>
<dbReference type="Proteomes" id="UP000002866">
    <property type="component" value="Chromosome 5"/>
</dbReference>
<reference evidence="5 6" key="1">
    <citation type="journal article" date="2011" name="Proc. Natl. Acad. Sci. U.S.A.">
        <title>Evolutionary erosion of yeast sex chromosomes by mating-type switching accidents.</title>
        <authorList>
            <person name="Gordon J.L."/>
            <person name="Armisen D."/>
            <person name="Proux-Wera E."/>
            <person name="Oheigeartaigh S.S."/>
            <person name="Byrne K.P."/>
            <person name="Wolfe K.H."/>
        </authorList>
    </citation>
    <scope>NUCLEOTIDE SEQUENCE [LARGE SCALE GENOMIC DNA]</scope>
    <source>
        <strain evidence="6">ATCC 34711 / CBS 6284 / DSM 70876 / NBRC 10599 / NRRL Y-10934 / UCD 77-7</strain>
    </source>
</reference>
<feature type="region of interest" description="Disordered" evidence="4">
    <location>
        <begin position="1"/>
        <end position="51"/>
    </location>
</feature>
<dbReference type="InterPro" id="IPR005343">
    <property type="entry name" value="Noc2"/>
</dbReference>
<dbReference type="OrthoDB" id="10266662at2759"/>
<dbReference type="GO" id="GO:0030690">
    <property type="term" value="C:Noc1p-Noc2p complex"/>
    <property type="evidence" value="ECO:0007669"/>
    <property type="project" value="TreeGrafter"/>
</dbReference>
<accession>I2H515</accession>
<evidence type="ECO:0000256" key="2">
    <source>
        <dbReference type="ARBA" id="ARBA00005907"/>
    </source>
</evidence>
<dbReference type="EMBL" id="HE806320">
    <property type="protein sequence ID" value="CCH61467.1"/>
    <property type="molecule type" value="Genomic_DNA"/>
</dbReference>
<dbReference type="GeneID" id="14496540"/>